<accession>A0A2P2FSC8</accession>
<dbReference type="PANTHER" id="PTHR30319:SF1">
    <property type="entry name" value="TRANSCRIPTIONAL REPRESSOR PAAX"/>
    <property type="match status" value="1"/>
</dbReference>
<dbReference type="PANTHER" id="PTHR30319">
    <property type="entry name" value="PHENYLACETIC ACID REGULATOR-RELATED TRANSCRIPTIONAL REPRESSOR"/>
    <property type="match status" value="1"/>
</dbReference>
<reference evidence="4 5" key="1">
    <citation type="journal article" date="2014" name="Genome Announc.">
        <title>Draft Genome Sequence of Amycolatopsis lurida NRRL 2430, Producer of the Glycopeptide Family Antibiotic Ristocetin.</title>
        <authorList>
            <person name="Kwun M.J."/>
            <person name="Hong H.J."/>
        </authorList>
    </citation>
    <scope>NUCLEOTIDE SEQUENCE [LARGE SCALE GENOMIC DNA]</scope>
    <source>
        <strain evidence="4 5">NRRL 2430</strain>
    </source>
</reference>
<dbReference type="Pfam" id="PF07848">
    <property type="entry name" value="PaaX"/>
    <property type="match status" value="1"/>
</dbReference>
<evidence type="ECO:0000259" key="3">
    <source>
        <dbReference type="Pfam" id="PF20803"/>
    </source>
</evidence>
<dbReference type="AlphaFoldDB" id="A0A2P2FSC8"/>
<dbReference type="InterPro" id="IPR011965">
    <property type="entry name" value="PaaX_trns_reg"/>
</dbReference>
<dbReference type="Pfam" id="PF20803">
    <property type="entry name" value="PaaX_M"/>
    <property type="match status" value="1"/>
</dbReference>
<dbReference type="Pfam" id="PF08223">
    <property type="entry name" value="PaaX_C"/>
    <property type="match status" value="1"/>
</dbReference>
<organism evidence="4 5">
    <name type="scientific">Amycolatopsis lurida NRRL 2430</name>
    <dbReference type="NCBI Taxonomy" id="1460371"/>
    <lineage>
        <taxon>Bacteria</taxon>
        <taxon>Bacillati</taxon>
        <taxon>Actinomycetota</taxon>
        <taxon>Actinomycetes</taxon>
        <taxon>Pseudonocardiales</taxon>
        <taxon>Pseudonocardiaceae</taxon>
        <taxon>Amycolatopsis</taxon>
    </lineage>
</organism>
<dbReference type="InterPro" id="IPR048846">
    <property type="entry name" value="PaaX-like_central"/>
</dbReference>
<feature type="domain" description="Transcriptional repressor PaaX-like N-terminal" evidence="1">
    <location>
        <begin position="16"/>
        <end position="81"/>
    </location>
</feature>
<comment type="caution">
    <text evidence="4">The sequence shown here is derived from an EMBL/GenBank/DDBJ whole genome shotgun (WGS) entry which is preliminary data.</text>
</comment>
<dbReference type="EMBL" id="JFBM01000016">
    <property type="protein sequence ID" value="KFU79634.1"/>
    <property type="molecule type" value="Genomic_DNA"/>
</dbReference>
<evidence type="ECO:0000259" key="2">
    <source>
        <dbReference type="Pfam" id="PF08223"/>
    </source>
</evidence>
<dbReference type="RefSeq" id="WP_034312801.1">
    <property type="nucleotide sequence ID" value="NZ_JFBM01000016.1"/>
</dbReference>
<sequence length="281" mass="31089">MPESAAPHGDPGPQELVMTLLGTYVSPRESRRVWSGGLVGVLAGLGFSDGAARIALARLARRDLLARHKAGRLVHYSLTRRTIALLEDGDRRIFSLGRREREVGEWTVLWQSIPESRRQARERLVRRLRFLGFGPVQDGTWIAPHDREAEVLALLAELDVSEHAGLMLGKPSAGLDVRRFAARAWNLDGLAARYDAFVRDFGGYPGDLPDAEAFRVRTWLTHTFRAFPSLDPELPVGLVPAPPSRAAAVDLFHELYHALAPAAQRHFDEVTEKGKVTGRGS</sequence>
<keyword evidence="5" id="KW-1185">Reference proteome</keyword>
<dbReference type="InterPro" id="IPR013225">
    <property type="entry name" value="PaaX_C"/>
</dbReference>
<feature type="domain" description="Transcriptional repressor PaaX-like C-terminal" evidence="2">
    <location>
        <begin position="185"/>
        <end position="268"/>
    </location>
</feature>
<feature type="domain" description="Transcriptional repressor PaaX-like central Cas2-like" evidence="3">
    <location>
        <begin position="104"/>
        <end position="171"/>
    </location>
</feature>
<dbReference type="Gene3D" id="1.10.10.10">
    <property type="entry name" value="Winged helix-like DNA-binding domain superfamily/Winged helix DNA-binding domain"/>
    <property type="match status" value="1"/>
</dbReference>
<proteinExistence type="predicted"/>
<dbReference type="Gene3D" id="3.30.70.2650">
    <property type="match status" value="1"/>
</dbReference>
<evidence type="ECO:0000313" key="4">
    <source>
        <dbReference type="EMBL" id="KFU79634.1"/>
    </source>
</evidence>
<dbReference type="PIRSF" id="PIRSF020623">
    <property type="entry name" value="PaaX"/>
    <property type="match status" value="1"/>
</dbReference>
<dbReference type="InterPro" id="IPR012906">
    <property type="entry name" value="PaaX-like_N"/>
</dbReference>
<dbReference type="InterPro" id="IPR036388">
    <property type="entry name" value="WH-like_DNA-bd_sf"/>
</dbReference>
<protein>
    <submittedName>
        <fullName evidence="4">PaaX family transcriptional regulator</fullName>
    </submittedName>
</protein>
<evidence type="ECO:0000313" key="5">
    <source>
        <dbReference type="Proteomes" id="UP000256220"/>
    </source>
</evidence>
<gene>
    <name evidence="4" type="ORF">BB31_19160</name>
</gene>
<dbReference type="GO" id="GO:0006351">
    <property type="term" value="P:DNA-templated transcription"/>
    <property type="evidence" value="ECO:0007669"/>
    <property type="project" value="InterPro"/>
</dbReference>
<dbReference type="Proteomes" id="UP000256220">
    <property type="component" value="Unassembled WGS sequence"/>
</dbReference>
<evidence type="ECO:0000259" key="1">
    <source>
        <dbReference type="Pfam" id="PF07848"/>
    </source>
</evidence>
<name>A0A2P2FSC8_AMYLU</name>